<proteinExistence type="evidence at transcript level"/>
<keyword evidence="2 5" id="KW-0812">Transmembrane</keyword>
<feature type="domain" description="SLC26A/SulP transporter" evidence="6">
    <location>
        <begin position="2"/>
        <end position="169"/>
    </location>
</feature>
<reference evidence="7" key="1">
    <citation type="submission" date="2011-11" db="EMBL/GenBank/DDBJ databases">
        <title>Decoding the brain transcriptome of the Eastern honeybee (Apis cerana) based on pyrosequencing.</title>
        <authorList>
            <person name="Sun L."/>
            <person name="Zheng H."/>
            <person name="Wang Y."/>
            <person name="Xie X."/>
            <person name="Zhu Y."/>
            <person name="Gu W."/>
            <person name="Wang S."/>
        </authorList>
    </citation>
    <scope>NUCLEOTIDE SEQUENCE</scope>
    <source>
        <tissue evidence="7">Brain</tissue>
    </source>
</reference>
<dbReference type="GO" id="GO:0055085">
    <property type="term" value="P:transmembrane transport"/>
    <property type="evidence" value="ECO:0007669"/>
    <property type="project" value="InterPro"/>
</dbReference>
<keyword evidence="4 5" id="KW-0472">Membrane</keyword>
<evidence type="ECO:0000256" key="1">
    <source>
        <dbReference type="ARBA" id="ARBA00004141"/>
    </source>
</evidence>
<feature type="transmembrane region" description="Helical" evidence="5">
    <location>
        <begin position="118"/>
        <end position="134"/>
    </location>
</feature>
<evidence type="ECO:0000256" key="4">
    <source>
        <dbReference type="ARBA" id="ARBA00023136"/>
    </source>
</evidence>
<protein>
    <submittedName>
        <fullName evidence="7">Sodium-independent sulfate anion transporter</fullName>
    </submittedName>
</protein>
<dbReference type="InterPro" id="IPR001902">
    <property type="entry name" value="SLC26A/SulP_fam"/>
</dbReference>
<feature type="transmembrane region" description="Helical" evidence="5">
    <location>
        <begin position="6"/>
        <end position="27"/>
    </location>
</feature>
<dbReference type="GO" id="GO:0016020">
    <property type="term" value="C:membrane"/>
    <property type="evidence" value="ECO:0007669"/>
    <property type="project" value="UniProtKB-SubCell"/>
</dbReference>
<evidence type="ECO:0000256" key="2">
    <source>
        <dbReference type="ARBA" id="ARBA00022692"/>
    </source>
</evidence>
<evidence type="ECO:0000313" key="7">
    <source>
        <dbReference type="EMBL" id="AEY59761.1"/>
    </source>
</evidence>
<gene>
    <name evidence="7" type="ORF">ACCB04544</name>
</gene>
<name>V9IGY8_APICE</name>
<evidence type="ECO:0000256" key="3">
    <source>
        <dbReference type="ARBA" id="ARBA00022989"/>
    </source>
</evidence>
<dbReference type="InterPro" id="IPR011547">
    <property type="entry name" value="SLC26A/SulP_dom"/>
</dbReference>
<dbReference type="Pfam" id="PF00916">
    <property type="entry name" value="Sulfate_transp"/>
    <property type="match status" value="1"/>
</dbReference>
<comment type="subcellular location">
    <subcellularLocation>
        <location evidence="1">Membrane</location>
        <topology evidence="1">Multi-pass membrane protein</topology>
    </subcellularLocation>
</comment>
<feature type="transmembrane region" description="Helical" evidence="5">
    <location>
        <begin position="146"/>
        <end position="169"/>
    </location>
</feature>
<organism evidence="7">
    <name type="scientific">Apis cerana</name>
    <name type="common">Indian honeybee</name>
    <dbReference type="NCBI Taxonomy" id="7461"/>
    <lineage>
        <taxon>Eukaryota</taxon>
        <taxon>Metazoa</taxon>
        <taxon>Ecdysozoa</taxon>
        <taxon>Arthropoda</taxon>
        <taxon>Hexapoda</taxon>
        <taxon>Insecta</taxon>
        <taxon>Pterygota</taxon>
        <taxon>Neoptera</taxon>
        <taxon>Endopterygota</taxon>
        <taxon>Hymenoptera</taxon>
        <taxon>Apocrita</taxon>
        <taxon>Aculeata</taxon>
        <taxon>Apoidea</taxon>
        <taxon>Anthophila</taxon>
        <taxon>Apidae</taxon>
        <taxon>Apis</taxon>
    </lineage>
</organism>
<evidence type="ECO:0000259" key="6">
    <source>
        <dbReference type="Pfam" id="PF00916"/>
    </source>
</evidence>
<evidence type="ECO:0000256" key="5">
    <source>
        <dbReference type="SAM" id="Phobius"/>
    </source>
</evidence>
<feature type="transmembrane region" description="Helical" evidence="5">
    <location>
        <begin position="39"/>
        <end position="62"/>
    </location>
</feature>
<dbReference type="AlphaFoldDB" id="V9IGY8"/>
<dbReference type="PANTHER" id="PTHR11814">
    <property type="entry name" value="SULFATE TRANSPORTER"/>
    <property type="match status" value="1"/>
</dbReference>
<accession>V9IGY8</accession>
<dbReference type="EMBL" id="JR043337">
    <property type="protein sequence ID" value="AEY59761.1"/>
    <property type="molecule type" value="mRNA"/>
</dbReference>
<sequence>MASFVYIVFGSCKSITIGPTAIMATMVQPLVSKYGPDMAVLLSFLKGCMIAILGLLHLGFLLDFISLPVITGFTAAASINIAASQIKPLLGIPGRSEDLVDALISVFSNLNDIRYQDTSLGVATIIILVLLKNLPGRRIGSWPQKIAWAVTLARNALVVIIGTVIAYIFI</sequence>
<keyword evidence="3 5" id="KW-1133">Transmembrane helix</keyword>